<dbReference type="Pfam" id="PF07495">
    <property type="entry name" value="Y_Y_Y"/>
    <property type="match status" value="1"/>
</dbReference>
<keyword evidence="5" id="KW-0547">Nucleotide-binding</keyword>
<evidence type="ECO:0000313" key="17">
    <source>
        <dbReference type="Proteomes" id="UP000316614"/>
    </source>
</evidence>
<evidence type="ECO:0000256" key="2">
    <source>
        <dbReference type="ARBA" id="ARBA00012438"/>
    </source>
</evidence>
<dbReference type="KEGG" id="echi:FKX85_17690"/>
<dbReference type="Pfam" id="PF02518">
    <property type="entry name" value="HATPase_c"/>
    <property type="match status" value="1"/>
</dbReference>
<name>A0A514CLS3_9BACT</name>
<evidence type="ECO:0000256" key="8">
    <source>
        <dbReference type="ARBA" id="ARBA00023012"/>
    </source>
</evidence>
<dbReference type="Gene3D" id="1.10.10.60">
    <property type="entry name" value="Homeodomain-like"/>
    <property type="match status" value="1"/>
</dbReference>
<dbReference type="InterPro" id="IPR005467">
    <property type="entry name" value="His_kinase_dom"/>
</dbReference>
<dbReference type="InterPro" id="IPR036890">
    <property type="entry name" value="HATPase_C_sf"/>
</dbReference>
<dbReference type="InterPro" id="IPR011123">
    <property type="entry name" value="Y_Y_Y"/>
</dbReference>
<organism evidence="16 17">
    <name type="scientific">Echinicola soli</name>
    <dbReference type="NCBI Taxonomy" id="2591634"/>
    <lineage>
        <taxon>Bacteria</taxon>
        <taxon>Pseudomonadati</taxon>
        <taxon>Bacteroidota</taxon>
        <taxon>Cytophagia</taxon>
        <taxon>Cytophagales</taxon>
        <taxon>Cyclobacteriaceae</taxon>
        <taxon>Echinicola</taxon>
    </lineage>
</organism>
<evidence type="ECO:0000256" key="1">
    <source>
        <dbReference type="ARBA" id="ARBA00000085"/>
    </source>
</evidence>
<reference evidence="16 17" key="1">
    <citation type="submission" date="2019-06" db="EMBL/GenBank/DDBJ databases">
        <title>Echinicola alkalisoli sp. nov. isolated from saline soil.</title>
        <authorList>
            <person name="Sun J.-Q."/>
            <person name="Xu L."/>
        </authorList>
    </citation>
    <scope>NUCLEOTIDE SEQUENCE [LARGE SCALE GENOMIC DNA]</scope>
    <source>
        <strain evidence="16 17">LN3S3</strain>
    </source>
</reference>
<dbReference type="GO" id="GO:0005524">
    <property type="term" value="F:ATP binding"/>
    <property type="evidence" value="ECO:0007669"/>
    <property type="project" value="UniProtKB-KW"/>
</dbReference>
<keyword evidence="4" id="KW-0808">Transferase</keyword>
<accession>A0A514CLS3</accession>
<dbReference type="FunFam" id="1.10.287.130:FF:000045">
    <property type="entry name" value="Two-component system sensor histidine kinase/response regulator"/>
    <property type="match status" value="1"/>
</dbReference>
<comment type="catalytic activity">
    <reaction evidence="1">
        <text>ATP + protein L-histidine = ADP + protein N-phospho-L-histidine.</text>
        <dbReference type="EC" id="2.7.13.3"/>
    </reaction>
</comment>
<dbReference type="Pfam" id="PF07494">
    <property type="entry name" value="Reg_prop"/>
    <property type="match status" value="6"/>
</dbReference>
<evidence type="ECO:0000256" key="11">
    <source>
        <dbReference type="ARBA" id="ARBA00023163"/>
    </source>
</evidence>
<evidence type="ECO:0000256" key="3">
    <source>
        <dbReference type="ARBA" id="ARBA00022553"/>
    </source>
</evidence>
<evidence type="ECO:0000313" key="16">
    <source>
        <dbReference type="EMBL" id="QDH80772.1"/>
    </source>
</evidence>
<dbReference type="Proteomes" id="UP000316614">
    <property type="component" value="Chromosome"/>
</dbReference>
<dbReference type="EMBL" id="CP041253">
    <property type="protein sequence ID" value="QDH80772.1"/>
    <property type="molecule type" value="Genomic_DNA"/>
</dbReference>
<dbReference type="PRINTS" id="PR00344">
    <property type="entry name" value="BCTRLSENSOR"/>
</dbReference>
<dbReference type="OrthoDB" id="9806995at2"/>
<evidence type="ECO:0000256" key="4">
    <source>
        <dbReference type="ARBA" id="ARBA00022679"/>
    </source>
</evidence>
<dbReference type="SMART" id="SM00388">
    <property type="entry name" value="HisKA"/>
    <property type="match status" value="1"/>
</dbReference>
<evidence type="ECO:0000256" key="5">
    <source>
        <dbReference type="ARBA" id="ARBA00022741"/>
    </source>
</evidence>
<dbReference type="FunFam" id="2.60.40.10:FF:000791">
    <property type="entry name" value="Two-component system sensor histidine kinase/response regulator"/>
    <property type="match status" value="1"/>
</dbReference>
<dbReference type="Gene3D" id="3.30.565.10">
    <property type="entry name" value="Histidine kinase-like ATPase, C-terminal domain"/>
    <property type="match status" value="1"/>
</dbReference>
<evidence type="ECO:0000259" key="13">
    <source>
        <dbReference type="PROSITE" id="PS01124"/>
    </source>
</evidence>
<dbReference type="PANTHER" id="PTHR43547:SF2">
    <property type="entry name" value="HYBRID SIGNAL TRANSDUCTION HISTIDINE KINASE C"/>
    <property type="match status" value="1"/>
</dbReference>
<dbReference type="InterPro" id="IPR003661">
    <property type="entry name" value="HisK_dim/P_dom"/>
</dbReference>
<feature type="domain" description="Histidine kinase" evidence="14">
    <location>
        <begin position="882"/>
        <end position="1105"/>
    </location>
</feature>
<dbReference type="Pfam" id="PF00512">
    <property type="entry name" value="HisKA"/>
    <property type="match status" value="1"/>
</dbReference>
<dbReference type="InterPro" id="IPR011006">
    <property type="entry name" value="CheY-like_superfamily"/>
</dbReference>
<dbReference type="FunFam" id="3.30.565.10:FF:000037">
    <property type="entry name" value="Hybrid sensor histidine kinase/response regulator"/>
    <property type="match status" value="1"/>
</dbReference>
<dbReference type="InterPro" id="IPR013783">
    <property type="entry name" value="Ig-like_fold"/>
</dbReference>
<dbReference type="SMART" id="SM00448">
    <property type="entry name" value="REC"/>
    <property type="match status" value="1"/>
</dbReference>
<dbReference type="SUPFAM" id="SSF101898">
    <property type="entry name" value="NHL repeat"/>
    <property type="match status" value="1"/>
</dbReference>
<keyword evidence="11" id="KW-0804">Transcription</keyword>
<evidence type="ECO:0000256" key="10">
    <source>
        <dbReference type="ARBA" id="ARBA00023125"/>
    </source>
</evidence>
<dbReference type="InterPro" id="IPR018060">
    <property type="entry name" value="HTH_AraC"/>
</dbReference>
<dbReference type="Pfam" id="PF12833">
    <property type="entry name" value="HTH_18"/>
    <property type="match status" value="1"/>
</dbReference>
<dbReference type="SMART" id="SM00342">
    <property type="entry name" value="HTH_ARAC"/>
    <property type="match status" value="1"/>
</dbReference>
<dbReference type="SUPFAM" id="SSF46689">
    <property type="entry name" value="Homeodomain-like"/>
    <property type="match status" value="1"/>
</dbReference>
<dbReference type="GO" id="GO:0043565">
    <property type="term" value="F:sequence-specific DNA binding"/>
    <property type="evidence" value="ECO:0007669"/>
    <property type="project" value="InterPro"/>
</dbReference>
<dbReference type="PROSITE" id="PS50110">
    <property type="entry name" value="RESPONSE_REGULATORY"/>
    <property type="match status" value="1"/>
</dbReference>
<evidence type="ECO:0000256" key="7">
    <source>
        <dbReference type="ARBA" id="ARBA00022840"/>
    </source>
</evidence>
<keyword evidence="7" id="KW-0067">ATP-binding</keyword>
<dbReference type="InterPro" id="IPR015943">
    <property type="entry name" value="WD40/YVTN_repeat-like_dom_sf"/>
</dbReference>
<dbReference type="CDD" id="cd17574">
    <property type="entry name" value="REC_OmpR"/>
    <property type="match status" value="1"/>
</dbReference>
<keyword evidence="10" id="KW-0238">DNA-binding</keyword>
<keyword evidence="17" id="KW-1185">Reference proteome</keyword>
<dbReference type="InterPro" id="IPR009057">
    <property type="entry name" value="Homeodomain-like_sf"/>
</dbReference>
<dbReference type="InterPro" id="IPR003594">
    <property type="entry name" value="HATPase_dom"/>
</dbReference>
<dbReference type="SUPFAM" id="SSF63829">
    <property type="entry name" value="Calcium-dependent phosphotriesterase"/>
    <property type="match status" value="2"/>
</dbReference>
<feature type="domain" description="HTH araC/xylS-type" evidence="13">
    <location>
        <begin position="1278"/>
        <end position="1377"/>
    </location>
</feature>
<dbReference type="PANTHER" id="PTHR43547">
    <property type="entry name" value="TWO-COMPONENT HISTIDINE KINASE"/>
    <property type="match status" value="1"/>
</dbReference>
<dbReference type="Gene3D" id="2.60.40.10">
    <property type="entry name" value="Immunoglobulins"/>
    <property type="match status" value="1"/>
</dbReference>
<dbReference type="PROSITE" id="PS01124">
    <property type="entry name" value="HTH_ARAC_FAMILY_2"/>
    <property type="match status" value="1"/>
</dbReference>
<dbReference type="InterPro" id="IPR001789">
    <property type="entry name" value="Sig_transdc_resp-reg_receiver"/>
</dbReference>
<dbReference type="CDD" id="cd00082">
    <property type="entry name" value="HisKA"/>
    <property type="match status" value="1"/>
</dbReference>
<dbReference type="CDD" id="cd00146">
    <property type="entry name" value="PKD"/>
    <property type="match status" value="1"/>
</dbReference>
<dbReference type="Pfam" id="PF00072">
    <property type="entry name" value="Response_reg"/>
    <property type="match status" value="1"/>
</dbReference>
<dbReference type="PROSITE" id="PS00041">
    <property type="entry name" value="HTH_ARAC_FAMILY_1"/>
    <property type="match status" value="1"/>
</dbReference>
<evidence type="ECO:0000256" key="6">
    <source>
        <dbReference type="ARBA" id="ARBA00022777"/>
    </source>
</evidence>
<dbReference type="SMART" id="SM00387">
    <property type="entry name" value="HATPase_c"/>
    <property type="match status" value="1"/>
</dbReference>
<evidence type="ECO:0000256" key="9">
    <source>
        <dbReference type="ARBA" id="ARBA00023015"/>
    </source>
</evidence>
<dbReference type="PROSITE" id="PS50109">
    <property type="entry name" value="HIS_KIN"/>
    <property type="match status" value="1"/>
</dbReference>
<feature type="domain" description="Response regulatory" evidence="15">
    <location>
        <begin position="1131"/>
        <end position="1246"/>
    </location>
</feature>
<dbReference type="InterPro" id="IPR018062">
    <property type="entry name" value="HTH_AraC-typ_CS"/>
</dbReference>
<dbReference type="FunFam" id="3.40.50.2300:FF:000138">
    <property type="entry name" value="Two-component system sensor histidine kinase/response regulator"/>
    <property type="match status" value="1"/>
</dbReference>
<dbReference type="SUPFAM" id="SSF47384">
    <property type="entry name" value="Homodimeric domain of signal transducing histidine kinase"/>
    <property type="match status" value="1"/>
</dbReference>
<dbReference type="InterPro" id="IPR004358">
    <property type="entry name" value="Sig_transdc_His_kin-like_C"/>
</dbReference>
<evidence type="ECO:0000256" key="12">
    <source>
        <dbReference type="PROSITE-ProRule" id="PRU00169"/>
    </source>
</evidence>
<keyword evidence="3 12" id="KW-0597">Phosphoprotein</keyword>
<evidence type="ECO:0000259" key="14">
    <source>
        <dbReference type="PROSITE" id="PS50109"/>
    </source>
</evidence>
<keyword evidence="9" id="KW-0805">Transcription regulation</keyword>
<dbReference type="Gene3D" id="2.130.10.10">
    <property type="entry name" value="YVTN repeat-like/Quinoprotein amine dehydrogenase"/>
    <property type="match status" value="3"/>
</dbReference>
<sequence length="1386" mass="157980">MGRPNDPNSQMNLFCANLLYIYLLLIGLSSAYAQEGNYLFGAITVEDGLSNNSVTDIHQDELGYIWMATNSGLNRYDGEEFKVFRNRPNDTTSLSENSVRKIMSGPEGELWLLNRNNVMEVYDASTETFSTSLLRYAKRYGLESTAVHLVYEDDLGRYWFGHPNQGISIYDPASKETIYLKHQSNDLSSISYNYVSAVAENSNGEYWLVYSNGAVDILEANSLEVKRRIELFADTNVNFTDDFQIFIDSDDDAWIYLYENGEGLFYFDSYADRLHHLHTNSEKTKLNNNQVRGIVENKKNEIWIGTDHGGINVLNKTDMTVRYLQHDPENPHSLAHNSVYALMKDRSGIIWVGTFKNGLNLYNEKLIRFPHVKHMLTAKQSLPYNDINCFVEDEKGNFYIGTNGNGLLYFDRKRQRYTEFKHQEGEKNSLPGDIIVDLMMDKNGELWIATYLKGLSRFDGQRFRNYQPDPNDPQSLSGESVWELFEDREGNVWAGTLRSGLDLYDPETDGFVHFIGPEGRFPMHCDYISSLEEDAAGNLWIGGGNGIDVINLKSGFATYHGHELGNSASVVGNNIMDIFRDNSGIMWVATTQGLGYFDPENGVFHNFNHTDGLPSDHVVNILEDDHHNLWLSTTNGLSHVNVDRTTDTLSLAFRNFSVGDGLQGNSFNENSALKTSKGELVFGGPNGYNIFFPDKMRMNEESPKTVLTDFQLFNKSVKIGEKIAGRVLLDQNINQTDKLVLKHNENVFAVEFAALNFIHSDKNHYQYMLEGFDSDWVDVEDGVTKATYTNLDPGNYTFKVKAANNDGVWSEKAQMLDIEVLAPFWKTPLAFLVYFIIVALIVVAIQREIIAREKDRLQIAQDREEARRMKELDKMKTKFFTNVSHEFRTPLTLILAPVEKLLKTSNALHNRNQYLTIQRNAKRLMNLINQLLDIRKIESEGIDFSPVEGDIVGFLRETTQSFEDLSEKKNIALQFKSNKHRLFTHFDVDKLEKMLFNLLSNAFKFTYRGGEIQVVVNYERLNPSDEKGILSISVQDTGVGIGKEDQKRIFERYYVGEENSDSLNQGSGIGLSIVQEFARLHHGEVLLESDLGRGSTFTVTLPVEEIEHVDQVMEESDEEEISGIDQSEKKTLLLVEDNEDFVHYLKSCLVEDYKVMTALNGEEGREMAFEFIPDMVISDVMMPKMNGVELCQMLKKDLRTSHIPVILLTAKSSEEKQLEGLDSGANHYITKPFNVELLLLRIRNLLNERSLLQERFKKRIGVITSEVKLESLDDRLIQKAVKVVEDNMDNPELSVEMLSGELAMSRVHLYKKLTSLTGKKPLEFIRMIRLERATQLLGESQLTVAEVAYQVGYNNAKYFTKHFKAEYQVLPSVYAQQKVEAAHRSG</sequence>
<dbReference type="Gene3D" id="1.10.287.130">
    <property type="match status" value="1"/>
</dbReference>
<keyword evidence="6" id="KW-0418">Kinase</keyword>
<dbReference type="SUPFAM" id="SSF52172">
    <property type="entry name" value="CheY-like"/>
    <property type="match status" value="1"/>
</dbReference>
<evidence type="ECO:0000259" key="15">
    <source>
        <dbReference type="PROSITE" id="PS50110"/>
    </source>
</evidence>
<proteinExistence type="predicted"/>
<dbReference type="EC" id="2.7.13.3" evidence="2"/>
<dbReference type="GO" id="GO:0003700">
    <property type="term" value="F:DNA-binding transcription factor activity"/>
    <property type="evidence" value="ECO:0007669"/>
    <property type="project" value="InterPro"/>
</dbReference>
<dbReference type="InterPro" id="IPR011110">
    <property type="entry name" value="Reg_prop"/>
</dbReference>
<protein>
    <recommendedName>
        <fullName evidence="2">histidine kinase</fullName>
        <ecNumber evidence="2">2.7.13.3</ecNumber>
    </recommendedName>
</protein>
<feature type="modified residue" description="4-aspartylphosphate" evidence="12">
    <location>
        <position position="1179"/>
    </location>
</feature>
<keyword evidence="8" id="KW-0902">Two-component regulatory system</keyword>
<dbReference type="Gene3D" id="3.40.50.2300">
    <property type="match status" value="1"/>
</dbReference>
<gene>
    <name evidence="16" type="ORF">FKX85_17690</name>
</gene>
<dbReference type="SUPFAM" id="SSF55874">
    <property type="entry name" value="ATPase domain of HSP90 chaperone/DNA topoisomerase II/histidine kinase"/>
    <property type="match status" value="1"/>
</dbReference>
<dbReference type="GO" id="GO:0000155">
    <property type="term" value="F:phosphorelay sensor kinase activity"/>
    <property type="evidence" value="ECO:0007669"/>
    <property type="project" value="InterPro"/>
</dbReference>
<dbReference type="InterPro" id="IPR036097">
    <property type="entry name" value="HisK_dim/P_sf"/>
</dbReference>